<dbReference type="InterPro" id="IPR036412">
    <property type="entry name" value="HAD-like_sf"/>
</dbReference>
<sequence>MPMTLNWSEIDTVLLDMDGTLLDLAFDRHFWLEHVPETLSRERDITLAEAHQLIQQKYQAVAHTLNWYCLDYWSRELALDIRVMTWEKRHRAAMRDDTLPLLQTLRAAGKRTILLTNAHPYNLDVKLEQTGLAAHLDLLLSTHTFGYPKEDPRLWQAVQQHTAFDSARTLFIDDSEPILDAAARWGIRWCLGVSNPDSGRPDQSFQRHAAVRDYRQLCETLRQSRSRNERENQ</sequence>
<dbReference type="InterPro" id="IPR023214">
    <property type="entry name" value="HAD_sf"/>
</dbReference>
<dbReference type="SFLD" id="SFLDG01129">
    <property type="entry name" value="C1.5:_HAD__Beta-PGM__Phosphata"/>
    <property type="match status" value="1"/>
</dbReference>
<comment type="caution">
    <text evidence="2">The sequence shown here is derived from an EMBL/GenBank/DDBJ whole genome shotgun (WGS) entry which is preliminary data.</text>
</comment>
<keyword evidence="1" id="KW-0479">Metal-binding</keyword>
<dbReference type="GO" id="GO:0008253">
    <property type="term" value="F:5'-nucleotidase activity"/>
    <property type="evidence" value="ECO:0007669"/>
    <property type="project" value="UniProtKB-EC"/>
</dbReference>
<keyword evidence="3" id="KW-1185">Reference proteome</keyword>
<dbReference type="PANTHER" id="PTHR43434:SF3">
    <property type="entry name" value="GMP_IMP NUCLEOTIDASE YRFG"/>
    <property type="match status" value="1"/>
</dbReference>
<dbReference type="NCBIfam" id="TIGR01509">
    <property type="entry name" value="HAD-SF-IA-v3"/>
    <property type="match status" value="1"/>
</dbReference>
<keyword evidence="2" id="KW-0378">Hydrolase</keyword>
<dbReference type="Gene3D" id="3.40.50.1000">
    <property type="entry name" value="HAD superfamily/HAD-like"/>
    <property type="match status" value="1"/>
</dbReference>
<dbReference type="InterPro" id="IPR050155">
    <property type="entry name" value="HAD-like_hydrolase_sf"/>
</dbReference>
<name>A0ABX0R582_9GAMM</name>
<reference evidence="2 3" key="1">
    <citation type="journal article" date="2019" name="bioRxiv">
        <title>Bacteria contribute to plant secondary compound degradation in a generalist herbivore system.</title>
        <authorList>
            <person name="Francoeur C.B."/>
            <person name="Khadempour L."/>
            <person name="Moreira-Soto R.D."/>
            <person name="Gotting K."/>
            <person name="Book A.J."/>
            <person name="Pinto-Tomas A.A."/>
            <person name="Keefover-Ring K."/>
            <person name="Currie C.R."/>
        </authorList>
    </citation>
    <scope>NUCLEOTIDE SEQUENCE [LARGE SCALE GENOMIC DNA]</scope>
    <source>
        <strain evidence="2 3">Acro-805</strain>
    </source>
</reference>
<dbReference type="EC" id="3.1.3.5" evidence="2"/>
<proteinExistence type="predicted"/>
<evidence type="ECO:0000313" key="3">
    <source>
        <dbReference type="Proteomes" id="UP000780690"/>
    </source>
</evidence>
<dbReference type="CDD" id="cd01427">
    <property type="entry name" value="HAD_like"/>
    <property type="match status" value="1"/>
</dbReference>
<dbReference type="PRINTS" id="PR00413">
    <property type="entry name" value="HADHALOGNASE"/>
</dbReference>
<protein>
    <submittedName>
        <fullName evidence="2">GMP/IMP nucleotidase</fullName>
        <ecNumber evidence="2">3.1.3.5</ecNumber>
    </submittedName>
</protein>
<dbReference type="NCBIfam" id="NF011564">
    <property type="entry name" value="PRK14988.1"/>
    <property type="match status" value="1"/>
</dbReference>
<dbReference type="SUPFAM" id="SSF56784">
    <property type="entry name" value="HAD-like"/>
    <property type="match status" value="1"/>
</dbReference>
<organism evidence="2 3">
    <name type="scientific">Candidatus Pantoea formicae</name>
    <dbReference type="NCBI Taxonomy" id="2608355"/>
    <lineage>
        <taxon>Bacteria</taxon>
        <taxon>Pseudomonadati</taxon>
        <taxon>Pseudomonadota</taxon>
        <taxon>Gammaproteobacteria</taxon>
        <taxon>Enterobacterales</taxon>
        <taxon>Erwiniaceae</taxon>
        <taxon>Pantoea</taxon>
    </lineage>
</organism>
<evidence type="ECO:0000256" key="1">
    <source>
        <dbReference type="ARBA" id="ARBA00022723"/>
    </source>
</evidence>
<evidence type="ECO:0000313" key="2">
    <source>
        <dbReference type="EMBL" id="NIF03120.1"/>
    </source>
</evidence>
<dbReference type="Pfam" id="PF00702">
    <property type="entry name" value="Hydrolase"/>
    <property type="match status" value="1"/>
</dbReference>
<dbReference type="PANTHER" id="PTHR43434">
    <property type="entry name" value="PHOSPHOGLYCOLATE PHOSPHATASE"/>
    <property type="match status" value="1"/>
</dbReference>
<dbReference type="InterPro" id="IPR006439">
    <property type="entry name" value="HAD-SF_hydro_IA"/>
</dbReference>
<dbReference type="SFLD" id="SFLDS00003">
    <property type="entry name" value="Haloacid_Dehalogenase"/>
    <property type="match status" value="1"/>
</dbReference>
<dbReference type="Proteomes" id="UP000780690">
    <property type="component" value="Unassembled WGS sequence"/>
</dbReference>
<dbReference type="EMBL" id="VWXD01000014">
    <property type="protein sequence ID" value="NIF03120.1"/>
    <property type="molecule type" value="Genomic_DNA"/>
</dbReference>
<gene>
    <name evidence="2" type="ORF">F3J38_24265</name>
</gene>
<accession>A0ABX0R582</accession>